<dbReference type="InterPro" id="IPR007362">
    <property type="entry name" value="DUF429"/>
</dbReference>
<dbReference type="EMBL" id="FXTB01000001">
    <property type="protein sequence ID" value="SMO43151.1"/>
    <property type="molecule type" value="Genomic_DNA"/>
</dbReference>
<protein>
    <submittedName>
        <fullName evidence="1">Predicted nuclease (RNAse H fold)</fullName>
    </submittedName>
</protein>
<accession>A0A521B816</accession>
<sequence>MQCIGIDGCRGGWLFTVWKAEGDCQLYLYPFLKDGIVHLSDATAIAVDMPMGLVSHPDEERTCDTLIRKELGHPFSASVFNTPCRQAVYAADYTKAKHVNKELCQKGLSVQSWNIVPKIRELDQLLNHHPSLKKTMHESHPELCFKYLNGQPLSHKKKTCEGKDERMSLLKPHFPCVYDTFLKFRKLHLKKDLADDDILDSMILALNALQIAVGNYKQFPSDTVLDKNEIRMGVRVLNV</sequence>
<organism evidence="1 2">
    <name type="scientific">Saccharicrinis carchari</name>
    <dbReference type="NCBI Taxonomy" id="1168039"/>
    <lineage>
        <taxon>Bacteria</taxon>
        <taxon>Pseudomonadati</taxon>
        <taxon>Bacteroidota</taxon>
        <taxon>Bacteroidia</taxon>
        <taxon>Marinilabiliales</taxon>
        <taxon>Marinilabiliaceae</taxon>
        <taxon>Saccharicrinis</taxon>
    </lineage>
</organism>
<proteinExistence type="predicted"/>
<keyword evidence="2" id="KW-1185">Reference proteome</keyword>
<name>A0A521B816_SACCC</name>
<dbReference type="AlphaFoldDB" id="A0A521B816"/>
<evidence type="ECO:0000313" key="2">
    <source>
        <dbReference type="Proteomes" id="UP000319040"/>
    </source>
</evidence>
<reference evidence="1 2" key="1">
    <citation type="submission" date="2017-05" db="EMBL/GenBank/DDBJ databases">
        <authorList>
            <person name="Varghese N."/>
            <person name="Submissions S."/>
        </authorList>
    </citation>
    <scope>NUCLEOTIDE SEQUENCE [LARGE SCALE GENOMIC DNA]</scope>
    <source>
        <strain evidence="1 2">DSM 27040</strain>
    </source>
</reference>
<dbReference type="RefSeq" id="WP_142532111.1">
    <property type="nucleotide sequence ID" value="NZ_FXTB01000001.1"/>
</dbReference>
<dbReference type="OrthoDB" id="9811476at2"/>
<dbReference type="Proteomes" id="UP000319040">
    <property type="component" value="Unassembled WGS sequence"/>
</dbReference>
<dbReference type="Pfam" id="PF04250">
    <property type="entry name" value="DUF429"/>
    <property type="match status" value="1"/>
</dbReference>
<gene>
    <name evidence="1" type="ORF">SAMN06265379_101778</name>
</gene>
<evidence type="ECO:0000313" key="1">
    <source>
        <dbReference type="EMBL" id="SMO43151.1"/>
    </source>
</evidence>